<protein>
    <submittedName>
        <fullName evidence="1">Uncharacterized protein</fullName>
    </submittedName>
</protein>
<gene>
    <name evidence="1" type="ORF">PAXRUDRAFT_83954</name>
</gene>
<dbReference type="HOGENOM" id="CLU_161753_2_1_1"/>
<dbReference type="AlphaFoldDB" id="A0A0D0D4G5"/>
<evidence type="ECO:0000313" key="2">
    <source>
        <dbReference type="Proteomes" id="UP000054538"/>
    </source>
</evidence>
<reference evidence="2" key="2">
    <citation type="submission" date="2015-01" db="EMBL/GenBank/DDBJ databases">
        <title>Evolutionary Origins and Diversification of the Mycorrhizal Mutualists.</title>
        <authorList>
            <consortium name="DOE Joint Genome Institute"/>
            <consortium name="Mycorrhizal Genomics Consortium"/>
            <person name="Kohler A."/>
            <person name="Kuo A."/>
            <person name="Nagy L.G."/>
            <person name="Floudas D."/>
            <person name="Copeland A."/>
            <person name="Barry K.W."/>
            <person name="Cichocki N."/>
            <person name="Veneault-Fourrey C."/>
            <person name="LaButti K."/>
            <person name="Lindquist E.A."/>
            <person name="Lipzen A."/>
            <person name="Lundell T."/>
            <person name="Morin E."/>
            <person name="Murat C."/>
            <person name="Riley R."/>
            <person name="Ohm R."/>
            <person name="Sun H."/>
            <person name="Tunlid A."/>
            <person name="Henrissat B."/>
            <person name="Grigoriev I.V."/>
            <person name="Hibbett D.S."/>
            <person name="Martin F."/>
        </authorList>
    </citation>
    <scope>NUCLEOTIDE SEQUENCE [LARGE SCALE GENOMIC DNA]</scope>
    <source>
        <strain evidence="2">Ve08.2h10</strain>
    </source>
</reference>
<keyword evidence="2" id="KW-1185">Reference proteome</keyword>
<evidence type="ECO:0000313" key="1">
    <source>
        <dbReference type="EMBL" id="KIK78486.1"/>
    </source>
</evidence>
<name>A0A0D0D4G5_9AGAM</name>
<organism evidence="1 2">
    <name type="scientific">Paxillus rubicundulus Ve08.2h10</name>
    <dbReference type="NCBI Taxonomy" id="930991"/>
    <lineage>
        <taxon>Eukaryota</taxon>
        <taxon>Fungi</taxon>
        <taxon>Dikarya</taxon>
        <taxon>Basidiomycota</taxon>
        <taxon>Agaricomycotina</taxon>
        <taxon>Agaricomycetes</taxon>
        <taxon>Agaricomycetidae</taxon>
        <taxon>Boletales</taxon>
        <taxon>Paxilineae</taxon>
        <taxon>Paxillaceae</taxon>
        <taxon>Paxillus</taxon>
    </lineage>
</organism>
<feature type="non-terminal residue" evidence="1">
    <location>
        <position position="1"/>
    </location>
</feature>
<dbReference type="Proteomes" id="UP000054538">
    <property type="component" value="Unassembled WGS sequence"/>
</dbReference>
<dbReference type="EMBL" id="KN826574">
    <property type="protein sequence ID" value="KIK78486.1"/>
    <property type="molecule type" value="Genomic_DNA"/>
</dbReference>
<dbReference type="InParanoid" id="A0A0D0D4G5"/>
<proteinExistence type="predicted"/>
<sequence length="74" mass="8723">IASLAGIKPIKVHCCINLCIAYTKKYIHHEECPYCQEPRYSKTRTPRRTFSYLPIIPHLQAFFQKPEIIKLLSY</sequence>
<dbReference type="OrthoDB" id="3257409at2759"/>
<feature type="non-terminal residue" evidence="1">
    <location>
        <position position="74"/>
    </location>
</feature>
<reference evidence="1 2" key="1">
    <citation type="submission" date="2014-04" db="EMBL/GenBank/DDBJ databases">
        <authorList>
            <consortium name="DOE Joint Genome Institute"/>
            <person name="Kuo A."/>
            <person name="Kohler A."/>
            <person name="Jargeat P."/>
            <person name="Nagy L.G."/>
            <person name="Floudas D."/>
            <person name="Copeland A."/>
            <person name="Barry K.W."/>
            <person name="Cichocki N."/>
            <person name="Veneault-Fourrey C."/>
            <person name="LaButti K."/>
            <person name="Lindquist E.A."/>
            <person name="Lipzen A."/>
            <person name="Lundell T."/>
            <person name="Morin E."/>
            <person name="Murat C."/>
            <person name="Sun H."/>
            <person name="Tunlid A."/>
            <person name="Henrissat B."/>
            <person name="Grigoriev I.V."/>
            <person name="Hibbett D.S."/>
            <person name="Martin F."/>
            <person name="Nordberg H.P."/>
            <person name="Cantor M.N."/>
            <person name="Hua S.X."/>
        </authorList>
    </citation>
    <scope>NUCLEOTIDE SEQUENCE [LARGE SCALE GENOMIC DNA]</scope>
    <source>
        <strain evidence="1 2">Ve08.2h10</strain>
    </source>
</reference>
<accession>A0A0D0D4G5</accession>